<dbReference type="InterPro" id="IPR036196">
    <property type="entry name" value="Ptyr_pPase_sf"/>
</dbReference>
<dbReference type="SUPFAM" id="SSF52788">
    <property type="entry name" value="Phosphotyrosine protein phosphatases I"/>
    <property type="match status" value="1"/>
</dbReference>
<dbReference type="PATRIC" id="fig|1224163.3.peg.2424"/>
<dbReference type="EMBL" id="CP003924">
    <property type="protein sequence ID" value="AGS35872.1"/>
    <property type="molecule type" value="Genomic_DNA"/>
</dbReference>
<dbReference type="HOGENOM" id="CLU_101344_1_0_11"/>
<organism evidence="2 3">
    <name type="scientific">Corynebacterium maris DSM 45190</name>
    <dbReference type="NCBI Taxonomy" id="1224163"/>
    <lineage>
        <taxon>Bacteria</taxon>
        <taxon>Bacillati</taxon>
        <taxon>Actinomycetota</taxon>
        <taxon>Actinomycetes</taxon>
        <taxon>Mycobacteriales</taxon>
        <taxon>Corynebacteriaceae</taxon>
        <taxon>Corynebacterium</taxon>
    </lineage>
</organism>
<evidence type="ECO:0000313" key="3">
    <source>
        <dbReference type="Proteomes" id="UP000015388"/>
    </source>
</evidence>
<protein>
    <recommendedName>
        <fullName evidence="1">Protein-tyrosine-phosphatase-like N-terminal domain-containing protein</fullName>
    </recommendedName>
</protein>
<name>S5SXK6_9CORY</name>
<dbReference type="eggNOG" id="COG0394">
    <property type="taxonomic scope" value="Bacteria"/>
</dbReference>
<keyword evidence="3" id="KW-1185">Reference proteome</keyword>
<dbReference type="Gene3D" id="3.40.50.2300">
    <property type="match status" value="1"/>
</dbReference>
<dbReference type="InterPro" id="IPR048716">
    <property type="entry name" value="Phosphatase-like_N"/>
</dbReference>
<evidence type="ECO:0000313" key="2">
    <source>
        <dbReference type="EMBL" id="AGS35872.1"/>
    </source>
</evidence>
<reference evidence="2 3" key="1">
    <citation type="submission" date="2012-11" db="EMBL/GenBank/DDBJ databases">
        <title>The complete genome sequence of Corynebacterium maris Coryn-1 (=DSM 45190).</title>
        <authorList>
            <person name="Schaffert L."/>
            <person name="Albersmeier A."/>
            <person name="Kalinowski J."/>
            <person name="Ruckert C."/>
        </authorList>
    </citation>
    <scope>NUCLEOTIDE SEQUENCE [LARGE SCALE GENOMIC DNA]</scope>
    <source>
        <strain evidence="3">Coryn-1</strain>
    </source>
</reference>
<dbReference type="OrthoDB" id="4411718at2"/>
<dbReference type="AlphaFoldDB" id="S5SXK6"/>
<dbReference type="NCBIfam" id="NF046112">
    <property type="entry name" value="MSMEG_6209_Nter"/>
    <property type="match status" value="1"/>
</dbReference>
<dbReference type="Gene3D" id="1.10.8.1060">
    <property type="entry name" value="Corynebacterium glutamicum thioredoxin-dependent arsenate reductase, N-terminal domain"/>
    <property type="match status" value="1"/>
</dbReference>
<dbReference type="RefSeq" id="WP_020935804.1">
    <property type="nucleotide sequence ID" value="NC_021915.1"/>
</dbReference>
<accession>S5SXK6</accession>
<sequence>MNATIFKTIRHDLHNRYGHAVDAETIDLIVDETYAAHKRTAAVEQFLPIFVEREAVEKIEALCADEGVASDARKRIVFVSRGNRALADAAAAIASRLGGDAVLTASAATHPENVHDSQMESVAAERGVDMRDTAIYRGGERTLESVAAVVYLTPNETHDINALRAFVWDFQRTDGMTLEQTRELADDLGARVQALLLNLDVPVASGAALAA</sequence>
<feature type="domain" description="Protein-tyrosine-phosphatase-like N-terminal" evidence="1">
    <location>
        <begin position="10"/>
        <end position="62"/>
    </location>
</feature>
<dbReference type="STRING" id="1224163.B841_12000"/>
<gene>
    <name evidence="2" type="ORF">B841_12000</name>
</gene>
<dbReference type="Proteomes" id="UP000015388">
    <property type="component" value="Chromosome"/>
</dbReference>
<dbReference type="Pfam" id="PF21234">
    <property type="entry name" value="Phosphatase-like_N"/>
    <property type="match status" value="1"/>
</dbReference>
<dbReference type="KEGG" id="cmd:B841_12000"/>
<evidence type="ECO:0000259" key="1">
    <source>
        <dbReference type="Pfam" id="PF21234"/>
    </source>
</evidence>
<proteinExistence type="predicted"/>